<protein>
    <submittedName>
        <fullName evidence="12">Transposase</fullName>
    </submittedName>
</protein>
<evidence type="ECO:0000256" key="1">
    <source>
        <dbReference type="ARBA" id="ARBA00008761"/>
    </source>
</evidence>
<keyword evidence="13" id="KW-1185">Reference proteome</keyword>
<comment type="similarity">
    <text evidence="1">In the C-terminal section; belongs to the transposase 35 family.</text>
</comment>
<evidence type="ECO:0000259" key="9">
    <source>
        <dbReference type="Pfam" id="PF01385"/>
    </source>
</evidence>
<keyword evidence="6" id="KW-0238">DNA-binding</keyword>
<dbReference type="NCBIfam" id="NF040570">
    <property type="entry name" value="guided_TnpB"/>
    <property type="match status" value="1"/>
</dbReference>
<feature type="compositionally biased region" description="Basic and acidic residues" evidence="8">
    <location>
        <begin position="216"/>
        <end position="228"/>
    </location>
</feature>
<feature type="region of interest" description="Disordered" evidence="8">
    <location>
        <begin position="216"/>
        <end position="240"/>
    </location>
</feature>
<sequence length="403" mass="45910">MERAYRYRFYPTPEQEQLLRRTLGCVRLVFNKALAFRTDAWYQRKEKVDYLATSSLLTTWKQQEDLFFLNAVSSVPLQQCLRHLQKAFSNFWAGRARYPNFKKKRHGGAAEFTRSAFRYKDGQLFLAKCDAPLAIVWSRPLPEAVQPSTVTVKLDAAGRWHVSLLVDDQTVEPLEPNQKAIGLDVGITALVTTSTGEKVTNPRHYEHYYKRLRKAQRDLARKSSREPGQKSSRNREKARRKVARIQARIADSRRDFLHKLTTAIVRENQTVVVEDLAVRNMVRNRHLAHSISDAGWGELVRQLEYKCQWYGRTLVKVDRFFPSSKRCSSCGYILSVMPLSVRGWICPGCGTVHDRDINAAKNLLACGLASAAVGHTVEACGANIRPGGHRAEGQLHRSRNSKS</sequence>
<dbReference type="InterPro" id="IPR010095">
    <property type="entry name" value="Cas12f1-like_TNB"/>
</dbReference>
<evidence type="ECO:0000256" key="3">
    <source>
        <dbReference type="ARBA" id="ARBA00022578"/>
    </source>
</evidence>
<feature type="domain" description="Transposase putative helix-turn-helix" evidence="11">
    <location>
        <begin position="1"/>
        <end position="45"/>
    </location>
</feature>
<dbReference type="AlphaFoldDB" id="U5QJE6"/>
<dbReference type="HOGENOM" id="CLU_032903_0_0_3"/>
<dbReference type="STRING" id="1183438.GKIL_2790"/>
<dbReference type="KEGG" id="glj:GKIL_2790"/>
<proteinExistence type="inferred from homology"/>
<evidence type="ECO:0000259" key="10">
    <source>
        <dbReference type="Pfam" id="PF07282"/>
    </source>
</evidence>
<evidence type="ECO:0000256" key="7">
    <source>
        <dbReference type="ARBA" id="ARBA00023172"/>
    </source>
</evidence>
<evidence type="ECO:0000313" key="13">
    <source>
        <dbReference type="Proteomes" id="UP000017396"/>
    </source>
</evidence>
<name>U5QJE6_GLOK1</name>
<dbReference type="Pfam" id="PF01385">
    <property type="entry name" value="OrfB_IS605"/>
    <property type="match status" value="1"/>
</dbReference>
<dbReference type="InterPro" id="IPR001959">
    <property type="entry name" value="Transposase"/>
</dbReference>
<dbReference type="GO" id="GO:0006310">
    <property type="term" value="P:DNA recombination"/>
    <property type="evidence" value="ECO:0007669"/>
    <property type="project" value="UniProtKB-KW"/>
</dbReference>
<comment type="similarity">
    <text evidence="2">In the N-terminal section; belongs to the transposase 2 family.</text>
</comment>
<organism evidence="12 13">
    <name type="scientific">Gloeobacter kilaueensis (strain ATCC BAA-2537 / CCAP 1431/1 / ULC 316 / JS1)</name>
    <dbReference type="NCBI Taxonomy" id="1183438"/>
    <lineage>
        <taxon>Bacteria</taxon>
        <taxon>Bacillati</taxon>
        <taxon>Cyanobacteriota</taxon>
        <taxon>Cyanophyceae</taxon>
        <taxon>Gloeobacterales</taxon>
        <taxon>Gloeobacteraceae</taxon>
        <taxon>Gloeobacter</taxon>
    </lineage>
</organism>
<keyword evidence="5" id="KW-0862">Zinc</keyword>
<dbReference type="Pfam" id="PF12323">
    <property type="entry name" value="HTH_OrfB_IS605"/>
    <property type="match status" value="1"/>
</dbReference>
<dbReference type="GO" id="GO:0003677">
    <property type="term" value="F:DNA binding"/>
    <property type="evidence" value="ECO:0007669"/>
    <property type="project" value="UniProtKB-KW"/>
</dbReference>
<dbReference type="GO" id="GO:0046872">
    <property type="term" value="F:metal ion binding"/>
    <property type="evidence" value="ECO:0007669"/>
    <property type="project" value="UniProtKB-KW"/>
</dbReference>
<dbReference type="Pfam" id="PF07282">
    <property type="entry name" value="Cas12f1-like_TNB"/>
    <property type="match status" value="1"/>
</dbReference>
<evidence type="ECO:0000259" key="11">
    <source>
        <dbReference type="Pfam" id="PF12323"/>
    </source>
</evidence>
<dbReference type="PANTHER" id="PTHR30405">
    <property type="entry name" value="TRANSPOSASE"/>
    <property type="match status" value="1"/>
</dbReference>
<keyword evidence="4" id="KW-0479">Metal-binding</keyword>
<evidence type="ECO:0000256" key="6">
    <source>
        <dbReference type="ARBA" id="ARBA00023125"/>
    </source>
</evidence>
<evidence type="ECO:0000256" key="4">
    <source>
        <dbReference type="ARBA" id="ARBA00022723"/>
    </source>
</evidence>
<feature type="domain" description="Probable transposase IS891/IS1136/IS1341" evidence="9">
    <location>
        <begin position="165"/>
        <end position="284"/>
    </location>
</feature>
<dbReference type="RefSeq" id="WP_023174252.1">
    <property type="nucleotide sequence ID" value="NC_022600.1"/>
</dbReference>
<keyword evidence="7" id="KW-0233">DNA recombination</keyword>
<gene>
    <name evidence="12" type="ORF">GKIL_2790</name>
</gene>
<dbReference type="InterPro" id="IPR021027">
    <property type="entry name" value="Transposase_put_HTH"/>
</dbReference>
<keyword evidence="3" id="KW-0815">Transposition</keyword>
<dbReference type="GO" id="GO:0032196">
    <property type="term" value="P:transposition"/>
    <property type="evidence" value="ECO:0007669"/>
    <property type="project" value="UniProtKB-KW"/>
</dbReference>
<reference evidence="12 13" key="1">
    <citation type="journal article" date="2013" name="PLoS ONE">
        <title>Cultivation and Complete Genome Sequencing of Gloeobacter kilaueensis sp. nov., from a Lava Cave in Kilauea Caldera, Hawai'i.</title>
        <authorList>
            <person name="Saw J.H."/>
            <person name="Schatz M."/>
            <person name="Brown M.V."/>
            <person name="Kunkel D.D."/>
            <person name="Foster J.S."/>
            <person name="Shick H."/>
            <person name="Christensen S."/>
            <person name="Hou S."/>
            <person name="Wan X."/>
            <person name="Donachie S.P."/>
        </authorList>
    </citation>
    <scope>NUCLEOTIDE SEQUENCE [LARGE SCALE GENOMIC DNA]</scope>
    <source>
        <strain evidence="13">JS</strain>
    </source>
</reference>
<dbReference type="Proteomes" id="UP000017396">
    <property type="component" value="Chromosome"/>
</dbReference>
<dbReference type="PANTHER" id="PTHR30405:SF25">
    <property type="entry name" value="RNA-GUIDED DNA ENDONUCLEASE INSQ-RELATED"/>
    <property type="match status" value="1"/>
</dbReference>
<dbReference type="eggNOG" id="COG0675">
    <property type="taxonomic scope" value="Bacteria"/>
</dbReference>
<dbReference type="OrthoDB" id="443538at2"/>
<evidence type="ECO:0000256" key="5">
    <source>
        <dbReference type="ARBA" id="ARBA00022833"/>
    </source>
</evidence>
<dbReference type="NCBIfam" id="TIGR01766">
    <property type="entry name" value="IS200/IS605 family accessory protein TnpB-like domain"/>
    <property type="match status" value="1"/>
</dbReference>
<evidence type="ECO:0000313" key="12">
    <source>
        <dbReference type="EMBL" id="AGY59036.1"/>
    </source>
</evidence>
<dbReference type="EMBL" id="CP003587">
    <property type="protein sequence ID" value="AGY59036.1"/>
    <property type="molecule type" value="Genomic_DNA"/>
</dbReference>
<evidence type="ECO:0000256" key="8">
    <source>
        <dbReference type="SAM" id="MobiDB-lite"/>
    </source>
</evidence>
<accession>U5QJE6</accession>
<evidence type="ECO:0000256" key="2">
    <source>
        <dbReference type="ARBA" id="ARBA00011044"/>
    </source>
</evidence>
<dbReference type="InterPro" id="IPR051399">
    <property type="entry name" value="RNA-guided_DNA_endo/Transpos"/>
</dbReference>
<feature type="domain" description="Cas12f1-like TNB" evidence="10">
    <location>
        <begin position="296"/>
        <end position="363"/>
    </location>
</feature>
<dbReference type="PATRIC" id="fig|1183438.3.peg.2750"/>